<evidence type="ECO:0000313" key="1">
    <source>
        <dbReference type="EMBL" id="GIY51275.1"/>
    </source>
</evidence>
<dbReference type="Proteomes" id="UP001054945">
    <property type="component" value="Unassembled WGS sequence"/>
</dbReference>
<name>A0AAV4U0I4_CAEEX</name>
<comment type="caution">
    <text evidence="1">The sequence shown here is derived from an EMBL/GenBank/DDBJ whole genome shotgun (WGS) entry which is preliminary data.</text>
</comment>
<organism evidence="1 2">
    <name type="scientific">Caerostris extrusa</name>
    <name type="common">Bark spider</name>
    <name type="synonym">Caerostris bankana</name>
    <dbReference type="NCBI Taxonomy" id="172846"/>
    <lineage>
        <taxon>Eukaryota</taxon>
        <taxon>Metazoa</taxon>
        <taxon>Ecdysozoa</taxon>
        <taxon>Arthropoda</taxon>
        <taxon>Chelicerata</taxon>
        <taxon>Arachnida</taxon>
        <taxon>Araneae</taxon>
        <taxon>Araneomorphae</taxon>
        <taxon>Entelegynae</taxon>
        <taxon>Araneoidea</taxon>
        <taxon>Araneidae</taxon>
        <taxon>Caerostris</taxon>
    </lineage>
</organism>
<dbReference type="EMBL" id="BPLR01012086">
    <property type="protein sequence ID" value="GIY51275.1"/>
    <property type="molecule type" value="Genomic_DNA"/>
</dbReference>
<reference evidence="1 2" key="1">
    <citation type="submission" date="2021-06" db="EMBL/GenBank/DDBJ databases">
        <title>Caerostris extrusa draft genome.</title>
        <authorList>
            <person name="Kono N."/>
            <person name="Arakawa K."/>
        </authorList>
    </citation>
    <scope>NUCLEOTIDE SEQUENCE [LARGE SCALE GENOMIC DNA]</scope>
</reference>
<gene>
    <name evidence="1" type="primary">AVEN_253734_1</name>
    <name evidence="1" type="ORF">CEXT_813501</name>
</gene>
<dbReference type="AlphaFoldDB" id="A0AAV4U0I4"/>
<protein>
    <submittedName>
        <fullName evidence="1">Uncharacterized protein</fullName>
    </submittedName>
</protein>
<keyword evidence="2" id="KW-1185">Reference proteome</keyword>
<evidence type="ECO:0000313" key="2">
    <source>
        <dbReference type="Proteomes" id="UP001054945"/>
    </source>
</evidence>
<sequence length="123" mass="13660">MTDPTELARFGPLDRLSMASSVRSSLPSLMGDGEEGGGEDTWTQGVNCGLLINDLKEEQINWKKRYEELEIAMVKFRVDAAKVQDALQKKVSCVFCFVVGKVLRLTFAVPVDILLQLSFAGYQ</sequence>
<accession>A0AAV4U0I4</accession>
<proteinExistence type="predicted"/>